<dbReference type="InterPro" id="IPR000897">
    <property type="entry name" value="SRP54_GTPase_dom"/>
</dbReference>
<gene>
    <name evidence="5" type="ORF">dsat_2687</name>
</gene>
<reference evidence="5 6" key="1">
    <citation type="journal article" date="2013" name="Genome Announc.">
        <title>Draft genome sequences for three mercury-methylating, sulfate-reducing bacteria.</title>
        <authorList>
            <person name="Brown S.D."/>
            <person name="Hurt R.A.Jr."/>
            <person name="Gilmour C.C."/>
            <person name="Elias D.A."/>
        </authorList>
    </citation>
    <scope>NUCLEOTIDE SEQUENCE [LARGE SCALE GENOMIC DNA]</scope>
    <source>
        <strain evidence="5 6">DSM 16529</strain>
    </source>
</reference>
<dbReference type="Gene3D" id="3.40.50.300">
    <property type="entry name" value="P-loop containing nucleotide triphosphate hydrolases"/>
    <property type="match status" value="1"/>
</dbReference>
<dbReference type="AlphaFoldDB" id="S7TDI6"/>
<dbReference type="eggNOG" id="COG1419">
    <property type="taxonomic scope" value="Bacteria"/>
</dbReference>
<dbReference type="Proteomes" id="UP000014975">
    <property type="component" value="Unassembled WGS sequence"/>
</dbReference>
<feature type="compositionally biased region" description="Gly residues" evidence="3">
    <location>
        <begin position="55"/>
        <end position="66"/>
    </location>
</feature>
<dbReference type="SMART" id="SM00962">
    <property type="entry name" value="SRP54"/>
    <property type="match status" value="1"/>
</dbReference>
<dbReference type="EMBL" id="ATHI01000007">
    <property type="protein sequence ID" value="EPR34645.1"/>
    <property type="molecule type" value="Genomic_DNA"/>
</dbReference>
<proteinExistence type="predicted"/>
<comment type="caution">
    <text evidence="5">The sequence shown here is derived from an EMBL/GenBank/DDBJ whole genome shotgun (WGS) entry which is preliminary data.</text>
</comment>
<dbReference type="GO" id="GO:0005525">
    <property type="term" value="F:GTP binding"/>
    <property type="evidence" value="ECO:0007669"/>
    <property type="project" value="UniProtKB-KW"/>
</dbReference>
<keyword evidence="2" id="KW-0342">GTP-binding</keyword>
<dbReference type="OrthoDB" id="9778554at2"/>
<accession>S7TDI6</accession>
<keyword evidence="1" id="KW-0547">Nucleotide-binding</keyword>
<dbReference type="InterPro" id="IPR027417">
    <property type="entry name" value="P-loop_NTPase"/>
</dbReference>
<evidence type="ECO:0000256" key="1">
    <source>
        <dbReference type="ARBA" id="ARBA00022741"/>
    </source>
</evidence>
<feature type="region of interest" description="Disordered" evidence="3">
    <location>
        <begin position="52"/>
        <end position="75"/>
    </location>
</feature>
<evidence type="ECO:0000259" key="4">
    <source>
        <dbReference type="SMART" id="SM00962"/>
    </source>
</evidence>
<dbReference type="RefSeq" id="WP_020886572.1">
    <property type="nucleotide sequence ID" value="NZ_ATHI01000007.1"/>
</dbReference>
<dbReference type="STRING" id="1121439.dsat_2687"/>
<evidence type="ECO:0000313" key="5">
    <source>
        <dbReference type="EMBL" id="EPR34645.1"/>
    </source>
</evidence>
<sequence length="372" mass="40114">MRVKTFRGKNTKAVLDQVKRELGAGAVILSTQSKRENGICFCEVMAAVEHETPGDGAGQSGPGGGASPDSDTREDVMSLKREWGQIKEVLLGLAGDRIDLESLTPLQQQGLRFLEEDGVHRQVVIRLFARLSRDRDCSLLKALSEVVPVRALTPAAFPHKVQAFSGPSGVGKTTQLIRMALAVQKASPKARICLVSADCERGKGRLLLKHYAQLSKMTFREIHGPDDAADVMAALHGFDRVFVDLPAVARGKRLGNVLRELGMAEIPSMDVHLLLSPHYAPAQIDSFLDTYRTAKTVSLIWTKLDEACTFGSIVNAAESCGLPTSALVGGPGLRDAAPLTEAMTLWKLLFKHELPKAAQDAPRQGHATGQAA</sequence>
<keyword evidence="6" id="KW-1185">Reference proteome</keyword>
<evidence type="ECO:0000313" key="6">
    <source>
        <dbReference type="Proteomes" id="UP000014975"/>
    </source>
</evidence>
<feature type="domain" description="SRP54-type proteins GTP-binding" evidence="4">
    <location>
        <begin position="159"/>
        <end position="345"/>
    </location>
</feature>
<dbReference type="SUPFAM" id="SSF52540">
    <property type="entry name" value="P-loop containing nucleoside triphosphate hydrolases"/>
    <property type="match status" value="1"/>
</dbReference>
<dbReference type="Pfam" id="PF00448">
    <property type="entry name" value="SRP54"/>
    <property type="match status" value="1"/>
</dbReference>
<dbReference type="PATRIC" id="fig|1121439.3.peg.1091"/>
<name>S7TDI6_9BACT</name>
<dbReference type="GO" id="GO:0006614">
    <property type="term" value="P:SRP-dependent cotranslational protein targeting to membrane"/>
    <property type="evidence" value="ECO:0007669"/>
    <property type="project" value="InterPro"/>
</dbReference>
<protein>
    <submittedName>
        <fullName evidence="5">GTP-binding signal recognition particle SRP54 G-domain-containing protein</fullName>
    </submittedName>
</protein>
<evidence type="ECO:0000256" key="2">
    <source>
        <dbReference type="ARBA" id="ARBA00023134"/>
    </source>
</evidence>
<evidence type="ECO:0000256" key="3">
    <source>
        <dbReference type="SAM" id="MobiDB-lite"/>
    </source>
</evidence>
<organism evidence="5 6">
    <name type="scientific">Alkalidesulfovibrio alkalitolerans DSM 16529</name>
    <dbReference type="NCBI Taxonomy" id="1121439"/>
    <lineage>
        <taxon>Bacteria</taxon>
        <taxon>Pseudomonadati</taxon>
        <taxon>Thermodesulfobacteriota</taxon>
        <taxon>Desulfovibrionia</taxon>
        <taxon>Desulfovibrionales</taxon>
        <taxon>Desulfovibrionaceae</taxon>
        <taxon>Alkalidesulfovibrio</taxon>
    </lineage>
</organism>